<evidence type="ECO:0000313" key="2">
    <source>
        <dbReference type="EMBL" id="DAE14441.1"/>
    </source>
</evidence>
<feature type="compositionally biased region" description="Polar residues" evidence="1">
    <location>
        <begin position="437"/>
        <end position="447"/>
    </location>
</feature>
<name>A0A8S5Q6H5_9CAUD</name>
<dbReference type="EMBL" id="BK015583">
    <property type="protein sequence ID" value="DAE14441.1"/>
    <property type="molecule type" value="Genomic_DNA"/>
</dbReference>
<organism evidence="2">
    <name type="scientific">Siphoviridae sp. ctHiz26</name>
    <dbReference type="NCBI Taxonomy" id="2825423"/>
    <lineage>
        <taxon>Viruses</taxon>
        <taxon>Duplodnaviria</taxon>
        <taxon>Heunggongvirae</taxon>
        <taxon>Uroviricota</taxon>
        <taxon>Caudoviricetes</taxon>
    </lineage>
</organism>
<protein>
    <submittedName>
        <fullName evidence="2">Portal protein</fullName>
    </submittedName>
</protein>
<feature type="compositionally biased region" description="Basic and acidic residues" evidence="1">
    <location>
        <begin position="461"/>
        <end position="470"/>
    </location>
</feature>
<dbReference type="Pfam" id="PF05133">
    <property type="entry name" value="SPP1_portal"/>
    <property type="match status" value="1"/>
</dbReference>
<dbReference type="InterPro" id="IPR021145">
    <property type="entry name" value="Portal_protein_SPP1_Gp6-like"/>
</dbReference>
<evidence type="ECO:0000256" key="1">
    <source>
        <dbReference type="SAM" id="MobiDB-lite"/>
    </source>
</evidence>
<feature type="region of interest" description="Disordered" evidence="1">
    <location>
        <begin position="437"/>
        <end position="472"/>
    </location>
</feature>
<proteinExistence type="predicted"/>
<sequence>MRKITEILANDGNTVHMLLTARKLPQHNSFEELMRQWDAYKHDIFDEEKRPKKKVKVPTEQKDPLSGQVIYKTKLVERVRIALPTQRVIVDRLVGFLLTNPVTYKANSHGVDIKTLNSKQQLLFDAITHCYHDNKMKYFDKQLVRTVSSQCEAAELWYMTTDEDGRLGGEIRVQLLSPANGDKLYPHFNDWHRMDGFGREYYTFDELGTQELHFDVYTDRFVYKYINNGSGWTLTEAKAHGFTKIPVVYYYQYKSEWADVQWACDRAEECISNWGDTNDYFGTPKYFIQGRLEGFAEKGEQGSVFQGGKETEMRVLSWDHSPESVKGEIAYLFNIIFSFTQTPDISFENMKTLGNNTSGAAIRLMFTDPFMKVGNKTEMYGEMFTRRSNIVANGICNAGIYVKGIDASVAEDIDFEPVFEPYIPKNDVELLQLITQSNGGKPSTSQRRSIELNPLNDDADSVEKEMKEEQQNELMQQAAMLGMGGSASAAQSINNEGEE</sequence>
<accession>A0A8S5Q6H5</accession>
<reference evidence="2" key="1">
    <citation type="journal article" date="2021" name="Proc. Natl. Acad. Sci. U.S.A.">
        <title>A Catalog of Tens of Thousands of Viruses from Human Metagenomes Reveals Hidden Associations with Chronic Diseases.</title>
        <authorList>
            <person name="Tisza M.J."/>
            <person name="Buck C.B."/>
        </authorList>
    </citation>
    <scope>NUCLEOTIDE SEQUENCE</scope>
    <source>
        <strain evidence="2">CtHiz26</strain>
    </source>
</reference>